<keyword evidence="3" id="KW-1185">Reference proteome</keyword>
<evidence type="ECO:0000313" key="3">
    <source>
        <dbReference type="Proteomes" id="UP000750711"/>
    </source>
</evidence>
<dbReference type="EMBL" id="JAGHQM010002363">
    <property type="protein sequence ID" value="KAH0550913.1"/>
    <property type="molecule type" value="Genomic_DNA"/>
</dbReference>
<keyword evidence="1" id="KW-0732">Signal</keyword>
<organism evidence="2 3">
    <name type="scientific">Trichoglossum hirsutum</name>
    <dbReference type="NCBI Taxonomy" id="265104"/>
    <lineage>
        <taxon>Eukaryota</taxon>
        <taxon>Fungi</taxon>
        <taxon>Dikarya</taxon>
        <taxon>Ascomycota</taxon>
        <taxon>Pezizomycotina</taxon>
        <taxon>Geoglossomycetes</taxon>
        <taxon>Geoglossales</taxon>
        <taxon>Geoglossaceae</taxon>
        <taxon>Trichoglossum</taxon>
    </lineage>
</organism>
<sequence length="330" mass="36366">MSGATALRIASLIEGALFGILSLVPLSKDYTGDDSQVRIGVALGGYETGGDAPFIAAFNEETNFIGYYDGNEKIKQGSFLDIGIDQHCFFGCKRGQQAAYLQLHANNDAICVAYIGQTWANGMKRGWLGDMGKMCGMPFYYSEINLQIAGGGTHTPYCTWFDRDHSSPTFNVGAIQLHMSSFSQMGDYALPPEETLCRSPATITHYDAGREVPIPNFWNTNAKSKRNLDSSEKTLRPRSSSSFNGTLIASRFPQHNATDLCAARESSGPDFVSFNEGVFCDMTNKIAWPLCGEAITNNCFDWNTHSLVRERSRKREMSYSNVVVWKPGGQ</sequence>
<comment type="caution">
    <text evidence="2">The sequence shown here is derived from an EMBL/GenBank/DDBJ whole genome shotgun (WGS) entry which is preliminary data.</text>
</comment>
<accession>A0A9P8L4N7</accession>
<proteinExistence type="predicted"/>
<gene>
    <name evidence="2" type="ORF">GP486_007724</name>
</gene>
<name>A0A9P8L4N7_9PEZI</name>
<dbReference type="Proteomes" id="UP000750711">
    <property type="component" value="Unassembled WGS sequence"/>
</dbReference>
<reference evidence="2" key="1">
    <citation type="submission" date="2021-03" db="EMBL/GenBank/DDBJ databases">
        <title>Comparative genomics and phylogenomic investigation of the class Geoglossomycetes provide insights into ecological specialization and systematics.</title>
        <authorList>
            <person name="Melie T."/>
            <person name="Pirro S."/>
            <person name="Miller A.N."/>
            <person name="Quandt A."/>
        </authorList>
    </citation>
    <scope>NUCLEOTIDE SEQUENCE</scope>
    <source>
        <strain evidence="2">CAQ_001_2017</strain>
    </source>
</reference>
<evidence type="ECO:0000313" key="2">
    <source>
        <dbReference type="EMBL" id="KAH0550913.1"/>
    </source>
</evidence>
<protein>
    <submittedName>
        <fullName evidence="2">Uncharacterized protein</fullName>
    </submittedName>
</protein>
<evidence type="ECO:0000256" key="1">
    <source>
        <dbReference type="SAM" id="SignalP"/>
    </source>
</evidence>
<feature type="signal peptide" evidence="1">
    <location>
        <begin position="1"/>
        <end position="22"/>
    </location>
</feature>
<feature type="chain" id="PRO_5040363938" evidence="1">
    <location>
        <begin position="23"/>
        <end position="330"/>
    </location>
</feature>
<dbReference type="AlphaFoldDB" id="A0A9P8L4N7"/>